<keyword evidence="2" id="KW-1185">Reference proteome</keyword>
<gene>
    <name evidence="1" type="ORF">F4560_001100</name>
</gene>
<comment type="caution">
    <text evidence="1">The sequence shown here is derived from an EMBL/GenBank/DDBJ whole genome shotgun (WGS) entry which is preliminary data.</text>
</comment>
<name>A0A7W9HFJ6_9PSEU</name>
<evidence type="ECO:0000313" key="1">
    <source>
        <dbReference type="EMBL" id="MBB5801332.1"/>
    </source>
</evidence>
<dbReference type="RefSeq" id="WP_184917025.1">
    <property type="nucleotide sequence ID" value="NZ_JACHMO010000001.1"/>
</dbReference>
<sequence>MTSAVCPLGPVAILRGVSARSTDHVAASRAMAAEISRGLGYRMSGSWFHDQQPPAWAQRVRG</sequence>
<evidence type="ECO:0000313" key="2">
    <source>
        <dbReference type="Proteomes" id="UP000552097"/>
    </source>
</evidence>
<dbReference type="Proteomes" id="UP000552097">
    <property type="component" value="Unassembled WGS sequence"/>
</dbReference>
<protein>
    <submittedName>
        <fullName evidence="1">Uncharacterized protein</fullName>
    </submittedName>
</protein>
<reference evidence="1 2" key="1">
    <citation type="submission" date="2020-08" db="EMBL/GenBank/DDBJ databases">
        <title>Sequencing the genomes of 1000 actinobacteria strains.</title>
        <authorList>
            <person name="Klenk H.-P."/>
        </authorList>
    </citation>
    <scope>NUCLEOTIDE SEQUENCE [LARGE SCALE GENOMIC DNA]</scope>
    <source>
        <strain evidence="1 2">DSM 45486</strain>
    </source>
</reference>
<dbReference type="AlphaFoldDB" id="A0A7W9HFJ6"/>
<accession>A0A7W9HFJ6</accession>
<organism evidence="1 2">
    <name type="scientific">Saccharothrix ecbatanensis</name>
    <dbReference type="NCBI Taxonomy" id="1105145"/>
    <lineage>
        <taxon>Bacteria</taxon>
        <taxon>Bacillati</taxon>
        <taxon>Actinomycetota</taxon>
        <taxon>Actinomycetes</taxon>
        <taxon>Pseudonocardiales</taxon>
        <taxon>Pseudonocardiaceae</taxon>
        <taxon>Saccharothrix</taxon>
    </lineage>
</organism>
<dbReference type="EMBL" id="JACHMO010000001">
    <property type="protein sequence ID" value="MBB5801332.1"/>
    <property type="molecule type" value="Genomic_DNA"/>
</dbReference>
<proteinExistence type="predicted"/>